<comment type="caution">
    <text evidence="6">The sequence shown here is derived from an EMBL/GenBank/DDBJ whole genome shotgun (WGS) entry which is preliminary data.</text>
</comment>
<dbReference type="Gene3D" id="3.40.1170.30">
    <property type="match status" value="1"/>
</dbReference>
<dbReference type="InterPro" id="IPR027417">
    <property type="entry name" value="P-loop_NTPase"/>
</dbReference>
<evidence type="ECO:0000259" key="5">
    <source>
        <dbReference type="PROSITE" id="PS51192"/>
    </source>
</evidence>
<dbReference type="GO" id="GO:0004386">
    <property type="term" value="F:helicase activity"/>
    <property type="evidence" value="ECO:0007669"/>
    <property type="project" value="UniProtKB-KW"/>
</dbReference>
<sequence>MEIQLYFDKSTLLIKNIPQSLLSSLSDIKWDPRTKEYRAPAQSYRNIVLTIRKHQLAYKDHARQFHPCQLPIKRTITPRPFQKDALHAWQKNGSQGVVVLPTGAGKTILAVLCIEQTKRPTLIHVPTIDLMHQWYEVLKEMFCIEIGLLGGGAHEIHPITVATYDSALLHVTHKGNQFGF</sequence>
<protein>
    <recommendedName>
        <fullName evidence="5">Helicase ATP-binding domain-containing protein</fullName>
    </recommendedName>
</protein>
<accession>A0A1V1P752</accession>
<evidence type="ECO:0000256" key="3">
    <source>
        <dbReference type="ARBA" id="ARBA00022806"/>
    </source>
</evidence>
<keyword evidence="4" id="KW-0067">ATP-binding</keyword>
<dbReference type="InterPro" id="IPR040699">
    <property type="entry name" value="XPB_DRD"/>
</dbReference>
<dbReference type="Pfam" id="PF04851">
    <property type="entry name" value="ResIII"/>
    <property type="match status" value="1"/>
</dbReference>
<evidence type="ECO:0000256" key="4">
    <source>
        <dbReference type="ARBA" id="ARBA00022840"/>
    </source>
</evidence>
<dbReference type="PANTHER" id="PTHR11274:SF0">
    <property type="entry name" value="GENERAL TRANSCRIPTION AND DNA REPAIR FACTOR IIH HELICASE SUBUNIT XPB"/>
    <property type="match status" value="1"/>
</dbReference>
<reference evidence="7" key="1">
    <citation type="submission" date="2012-11" db="EMBL/GenBank/DDBJ databases">
        <authorList>
            <person name="Lucero-Rivera Y.E."/>
            <person name="Tovar-Ramirez D."/>
        </authorList>
    </citation>
    <scope>NUCLEOTIDE SEQUENCE [LARGE SCALE GENOMIC DNA]</scope>
    <source>
        <strain evidence="7">Araruama</strain>
    </source>
</reference>
<dbReference type="Proteomes" id="UP000189670">
    <property type="component" value="Unassembled WGS sequence"/>
</dbReference>
<dbReference type="InterPro" id="IPR014001">
    <property type="entry name" value="Helicase_ATP-bd"/>
</dbReference>
<dbReference type="PROSITE" id="PS51192">
    <property type="entry name" value="HELICASE_ATP_BIND_1"/>
    <property type="match status" value="1"/>
</dbReference>
<dbReference type="GO" id="GO:0003677">
    <property type="term" value="F:DNA binding"/>
    <property type="evidence" value="ECO:0007669"/>
    <property type="project" value="InterPro"/>
</dbReference>
<organism evidence="6 7">
    <name type="scientific">Candidatus Magnetoglobus multicellularis str. Araruama</name>
    <dbReference type="NCBI Taxonomy" id="890399"/>
    <lineage>
        <taxon>Bacteria</taxon>
        <taxon>Pseudomonadati</taxon>
        <taxon>Thermodesulfobacteriota</taxon>
        <taxon>Desulfobacteria</taxon>
        <taxon>Desulfobacterales</taxon>
        <taxon>Desulfobacteraceae</taxon>
        <taxon>Candidatus Magnetoglobus</taxon>
    </lineage>
</organism>
<dbReference type="GO" id="GO:0016787">
    <property type="term" value="F:hydrolase activity"/>
    <property type="evidence" value="ECO:0007669"/>
    <property type="project" value="UniProtKB-KW"/>
</dbReference>
<dbReference type="InterPro" id="IPR006935">
    <property type="entry name" value="Helicase/UvrB_N"/>
</dbReference>
<dbReference type="Gene3D" id="3.40.50.300">
    <property type="entry name" value="P-loop containing nucleotide triphosphate hydrolases"/>
    <property type="match status" value="1"/>
</dbReference>
<feature type="domain" description="Helicase ATP-binding" evidence="5">
    <location>
        <begin position="87"/>
        <end position="180"/>
    </location>
</feature>
<keyword evidence="3" id="KW-0347">Helicase</keyword>
<evidence type="ECO:0000256" key="2">
    <source>
        <dbReference type="ARBA" id="ARBA00022801"/>
    </source>
</evidence>
<proteinExistence type="predicted"/>
<dbReference type="EMBL" id="ATBP01000396">
    <property type="protein sequence ID" value="ETR70613.1"/>
    <property type="molecule type" value="Genomic_DNA"/>
</dbReference>
<dbReference type="Pfam" id="PF18458">
    <property type="entry name" value="XPB_DRD"/>
    <property type="match status" value="1"/>
</dbReference>
<keyword evidence="1" id="KW-0547">Nucleotide-binding</keyword>
<evidence type="ECO:0000256" key="1">
    <source>
        <dbReference type="ARBA" id="ARBA00022741"/>
    </source>
</evidence>
<dbReference type="PANTHER" id="PTHR11274">
    <property type="entry name" value="RAD25/XP-B DNA REPAIR HELICASE"/>
    <property type="match status" value="1"/>
</dbReference>
<dbReference type="AlphaFoldDB" id="A0A1V1P752"/>
<dbReference type="SUPFAM" id="SSF52540">
    <property type="entry name" value="P-loop containing nucleoside triphosphate hydrolases"/>
    <property type="match status" value="1"/>
</dbReference>
<name>A0A1V1P752_9BACT</name>
<evidence type="ECO:0000313" key="7">
    <source>
        <dbReference type="Proteomes" id="UP000189670"/>
    </source>
</evidence>
<evidence type="ECO:0000313" key="6">
    <source>
        <dbReference type="EMBL" id="ETR70613.1"/>
    </source>
</evidence>
<dbReference type="InterPro" id="IPR050615">
    <property type="entry name" value="ATP-dep_DNA_Helicase"/>
</dbReference>
<gene>
    <name evidence="6" type="ORF">OMM_03109</name>
</gene>
<dbReference type="GO" id="GO:0005524">
    <property type="term" value="F:ATP binding"/>
    <property type="evidence" value="ECO:0007669"/>
    <property type="project" value="UniProtKB-KW"/>
</dbReference>
<keyword evidence="2" id="KW-0378">Hydrolase</keyword>